<reference evidence="2" key="1">
    <citation type="submission" date="2023-07" db="EMBL/GenBank/DDBJ databases">
        <authorList>
            <consortium name="AG Swart"/>
            <person name="Singh M."/>
            <person name="Singh A."/>
            <person name="Seah K."/>
            <person name="Emmerich C."/>
        </authorList>
    </citation>
    <scope>NUCLEOTIDE SEQUENCE</scope>
    <source>
        <strain evidence="2">DP1</strain>
    </source>
</reference>
<keyword evidence="3" id="KW-1185">Reference proteome</keyword>
<name>A0AAD1U6D4_EUPCR</name>
<feature type="region of interest" description="Disordered" evidence="1">
    <location>
        <begin position="404"/>
        <end position="436"/>
    </location>
</feature>
<organism evidence="2 3">
    <name type="scientific">Euplotes crassus</name>
    <dbReference type="NCBI Taxonomy" id="5936"/>
    <lineage>
        <taxon>Eukaryota</taxon>
        <taxon>Sar</taxon>
        <taxon>Alveolata</taxon>
        <taxon>Ciliophora</taxon>
        <taxon>Intramacronucleata</taxon>
        <taxon>Spirotrichea</taxon>
        <taxon>Hypotrichia</taxon>
        <taxon>Euplotida</taxon>
        <taxon>Euplotidae</taxon>
        <taxon>Moneuplotes</taxon>
    </lineage>
</organism>
<evidence type="ECO:0000313" key="2">
    <source>
        <dbReference type="EMBL" id="CAI2363237.1"/>
    </source>
</evidence>
<evidence type="ECO:0000256" key="1">
    <source>
        <dbReference type="SAM" id="MobiDB-lite"/>
    </source>
</evidence>
<accession>A0AAD1U6D4</accession>
<gene>
    <name evidence="2" type="ORF">ECRASSUSDP1_LOCUS4567</name>
</gene>
<sequence length="560" mass="64321">MQTQSASGSETLVEGEWREKSAPENDYNYIVNNGQDRYQYMEKFMEGQVVETLKKTAKSYNKKRKLRSPKKIAKRAAQRMVHGDEDPWRKKCESYGFMLAKSMIMMNSEIHKERMKPKNIYADIGRDQWEYINDSHIGTGKSWNRNVLDSQMQPEMYLNDEVAESDTLMRATGPSGDIKTTGSFGGQLQSPMTEQNMANINEYSNVEVLHKEFTLGKDLLERAIEKIDRDAMDNLSAHENATEDDLSAVNVFFKMIAMLENQEAEPIENWADITGFNEETVDKLNNIPKQIENKDFEKEQVDILRDEFQMKNQENEIEEIRNIKEALCEAFCLIEIVQELHELRSRQTNFRSTGMDMTRDPGLAQNEDDELRVKNSRMFSFGTPSKEQEGDASQMMSVGKSVRFGQSPSDMAISPIEEEPRSKPKKQSKAKYGPKSANERLIDVKNATWKTKSKLVMGGKNLQGKMLYSLGPNEAYIVDKTFDKDMDLLQLGSLSHEGEMVVQKKPQREYTVTLDTGYNNELEGSKSNITPSMRNQLYEDMHKEHEIVVSSPKKYPRIAQ</sequence>
<comment type="caution">
    <text evidence="2">The sequence shown here is derived from an EMBL/GenBank/DDBJ whole genome shotgun (WGS) entry which is preliminary data.</text>
</comment>
<proteinExistence type="predicted"/>
<protein>
    <submittedName>
        <fullName evidence="2">Uncharacterized protein</fullName>
    </submittedName>
</protein>
<dbReference type="Proteomes" id="UP001295684">
    <property type="component" value="Unassembled WGS sequence"/>
</dbReference>
<dbReference type="AlphaFoldDB" id="A0AAD1U6D4"/>
<evidence type="ECO:0000313" key="3">
    <source>
        <dbReference type="Proteomes" id="UP001295684"/>
    </source>
</evidence>
<dbReference type="EMBL" id="CAMPGE010004391">
    <property type="protein sequence ID" value="CAI2363237.1"/>
    <property type="molecule type" value="Genomic_DNA"/>
</dbReference>